<sequence length="111" mass="11569">MEFGPTGMDRLEAPLTDFDRKANTMKIGTWTVPAFLEDLGERAGKTFCQSTLAALPITFATEPFQVSPFLSAAAVGLSGAVYSVMSSLASFKRGVSGTASLTKAVAPSSDA</sequence>
<gene>
    <name evidence="1" type="ORF">MHPYR_180041</name>
</gene>
<evidence type="ECO:0000313" key="1">
    <source>
        <dbReference type="EMBL" id="SBS73761.1"/>
    </source>
</evidence>
<dbReference type="EMBL" id="FLQS01000010">
    <property type="protein sequence ID" value="SBS73761.1"/>
    <property type="molecule type" value="Genomic_DNA"/>
</dbReference>
<reference evidence="1" key="1">
    <citation type="submission" date="2016-03" db="EMBL/GenBank/DDBJ databases">
        <authorList>
            <person name="Ploux O."/>
        </authorList>
    </citation>
    <scope>NUCLEOTIDE SEQUENCE</scope>
    <source>
        <strain evidence="1">UC10</strain>
    </source>
</reference>
<dbReference type="InterPro" id="IPR020109">
    <property type="entry name" value="Holin_r1t"/>
</dbReference>
<proteinExistence type="predicted"/>
<dbReference type="AlphaFoldDB" id="A0A1Y5PC89"/>
<organism evidence="1">
    <name type="scientific">uncultured Mycobacterium sp</name>
    <dbReference type="NCBI Taxonomy" id="171292"/>
    <lineage>
        <taxon>Bacteria</taxon>
        <taxon>Bacillati</taxon>
        <taxon>Actinomycetota</taxon>
        <taxon>Actinomycetes</taxon>
        <taxon>Mycobacteriales</taxon>
        <taxon>Mycobacteriaceae</taxon>
        <taxon>Mycobacterium</taxon>
        <taxon>environmental samples</taxon>
    </lineage>
</organism>
<name>A0A1Y5PC89_9MYCO</name>
<dbReference type="Pfam" id="PF16945">
    <property type="entry name" value="Phage_r1t_holin"/>
    <property type="match status" value="1"/>
</dbReference>
<accession>A0A1Y5PC89</accession>
<protein>
    <submittedName>
        <fullName evidence="1">Putative membrane protein (Modular protein)</fullName>
    </submittedName>
</protein>